<dbReference type="EMBL" id="FNFC01000001">
    <property type="protein sequence ID" value="SDJ20658.1"/>
    <property type="molecule type" value="Genomic_DNA"/>
</dbReference>
<comment type="function">
    <text evidence="1">Involved in taxis signal transduction.</text>
</comment>
<dbReference type="STRING" id="890420.SAMN05216226_101130"/>
<dbReference type="InterPro" id="IPR007381">
    <property type="entry name" value="CheF1/F2"/>
</dbReference>
<dbReference type="PANTHER" id="PTHR42201:SF1">
    <property type="entry name" value="TAXIS PROTEIN"/>
    <property type="match status" value="1"/>
</dbReference>
<proteinExistence type="predicted"/>
<keyword evidence="1" id="KW-0145">Chemotaxis</keyword>
<dbReference type="AlphaFoldDB" id="A0A1G8RUK8"/>
<keyword evidence="3" id="KW-1185">Reference proteome</keyword>
<dbReference type="OrthoDB" id="227825at2157"/>
<dbReference type="GO" id="GO:0006935">
    <property type="term" value="P:chemotaxis"/>
    <property type="evidence" value="ECO:0007669"/>
    <property type="project" value="UniProtKB-UniRule"/>
</dbReference>
<organism evidence="2 3">
    <name type="scientific">Halovenus aranensis</name>
    <dbReference type="NCBI Taxonomy" id="890420"/>
    <lineage>
        <taxon>Archaea</taxon>
        <taxon>Methanobacteriati</taxon>
        <taxon>Methanobacteriota</taxon>
        <taxon>Stenosarchaea group</taxon>
        <taxon>Halobacteria</taxon>
        <taxon>Halobacteriales</taxon>
        <taxon>Haloarculaceae</taxon>
        <taxon>Halovenus</taxon>
    </lineage>
</organism>
<evidence type="ECO:0000313" key="3">
    <source>
        <dbReference type="Proteomes" id="UP000198856"/>
    </source>
</evidence>
<evidence type="ECO:0000256" key="1">
    <source>
        <dbReference type="PIRNR" id="PIRNR026802"/>
    </source>
</evidence>
<dbReference type="PIRSF" id="PIRSF026802">
    <property type="entry name" value="UCP026802"/>
    <property type="match status" value="1"/>
</dbReference>
<gene>
    <name evidence="2" type="ORF">SAMN05216226_101130</name>
</gene>
<name>A0A1G8RUK8_9EURY</name>
<accession>A0A1G8RUK8</accession>
<evidence type="ECO:0000313" key="2">
    <source>
        <dbReference type="EMBL" id="SDJ20658.1"/>
    </source>
</evidence>
<dbReference type="Pfam" id="PF04283">
    <property type="entry name" value="CheF-arch"/>
    <property type="match status" value="1"/>
</dbReference>
<comment type="subunit">
    <text evidence="1">Interacts with chemotaxis (Che) proteins as well as flagella accessory (Fla) proteins.</text>
</comment>
<reference evidence="2 3" key="1">
    <citation type="submission" date="2016-10" db="EMBL/GenBank/DDBJ databases">
        <authorList>
            <person name="de Groot N.N."/>
        </authorList>
    </citation>
    <scope>NUCLEOTIDE SEQUENCE [LARGE SCALE GENOMIC DNA]</scope>
    <source>
        <strain evidence="2 3">IBRC-M10015</strain>
    </source>
</reference>
<dbReference type="Proteomes" id="UP000198856">
    <property type="component" value="Unassembled WGS sequence"/>
</dbReference>
<dbReference type="PANTHER" id="PTHR42201">
    <property type="entry name" value="TAXIS PROTEIN"/>
    <property type="match status" value="1"/>
</dbReference>
<sequence>MKEGETKLADAKGKFAQVVKDGRKVPDIEWVPGRVLLSNRRLILASKQGKRTIPLADVSSIKSQEDAENPLAKVSNYISLQVEADVTLISPKNHQKFEHALYDAVLDQQVVAVKHPAVKGGVVQDTTWEKGRLTTELADGNIALALASGQFVEIELDDIGIVEENEGQVLGDERFFIEVEHTEEEAAVQTYISGPRRKTNILAELFRKSEQQHTTDVELSEEENAVVMALYSGVSPFQIPDFVGLDVETVEEIYDNLIEAGILQEQRVRRDVQLKARGRNIASEAMGEE</sequence>
<dbReference type="RefSeq" id="WP_092698377.1">
    <property type="nucleotide sequence ID" value="NZ_FNFC01000001.1"/>
</dbReference>
<protein>
    <recommendedName>
        <fullName evidence="1">Taxis protein CheF</fullName>
    </recommendedName>
</protein>